<dbReference type="AlphaFoldDB" id="A0A023BCD2"/>
<dbReference type="EMBL" id="AFNH02000132">
    <property type="protein sequence ID" value="EZG81860.1"/>
    <property type="molecule type" value="Genomic_DNA"/>
</dbReference>
<reference evidence="2" key="1">
    <citation type="submission" date="2013-12" db="EMBL/GenBank/DDBJ databases">
        <authorList>
            <person name="Omoto C.K."/>
            <person name="Sibley D."/>
            <person name="Venepally P."/>
            <person name="Hadjithomas M."/>
            <person name="Karamycheva S."/>
            <person name="Brunk B."/>
            <person name="Roos D."/>
            <person name="Caler E."/>
            <person name="Lorenzi H."/>
        </authorList>
    </citation>
    <scope>NUCLEOTIDE SEQUENCE</scope>
</reference>
<dbReference type="Proteomes" id="UP000019763">
    <property type="component" value="Unassembled WGS sequence"/>
</dbReference>
<feature type="non-terminal residue" evidence="2">
    <location>
        <position position="363"/>
    </location>
</feature>
<proteinExistence type="predicted"/>
<comment type="caution">
    <text evidence="2">The sequence shown here is derived from an EMBL/GenBank/DDBJ whole genome shotgun (WGS) entry which is preliminary data.</text>
</comment>
<keyword evidence="1" id="KW-0732">Signal</keyword>
<protein>
    <submittedName>
        <fullName evidence="2">Uncharacterized protein</fullName>
    </submittedName>
</protein>
<dbReference type="RefSeq" id="XP_011129046.1">
    <property type="nucleotide sequence ID" value="XM_011130744.1"/>
</dbReference>
<sequence>MLGVRCHSGWSCWDFTTVLAMLETLAEQPGQQARRFFLKSVGDDSVARALESRLLIPEPDEDKVILGVDDDLRILEWFEANLIPAQSPSPGAVIVPETVEEYEQRSVPCFADVCEWLIPRFWSDPTNSEHARAVVARLREAYSSTSVLPKPWLLDEHQSFASWVPSSIFADGFGLRSAVAVAYWAYYLDKRAAMSPALRLRYLAVLSRWYPAQAWVHAWEDTNECWPSTRDPSRVKLLRDLSKTIAYSFDYYQTRAYGSFAQSVMARRMVWDMQTVACHLVDEEGMSRETRLRNRTNKIVREVAGLRYERYLRVYRERRDRVVSAYFSKLLSWQAPPEDEAGFPVGEDYEFAQQPSFRRWVRV</sequence>
<evidence type="ECO:0000313" key="3">
    <source>
        <dbReference type="Proteomes" id="UP000019763"/>
    </source>
</evidence>
<evidence type="ECO:0000313" key="2">
    <source>
        <dbReference type="EMBL" id="EZG81860.1"/>
    </source>
</evidence>
<feature type="signal peptide" evidence="1">
    <location>
        <begin position="1"/>
        <end position="20"/>
    </location>
</feature>
<feature type="chain" id="PRO_5001511633" evidence="1">
    <location>
        <begin position="21"/>
        <end position="363"/>
    </location>
</feature>
<gene>
    <name evidence="2" type="ORF">GNI_018010</name>
</gene>
<evidence type="ECO:0000256" key="1">
    <source>
        <dbReference type="SAM" id="SignalP"/>
    </source>
</evidence>
<dbReference type="GeneID" id="22910910"/>
<dbReference type="VEuPathDB" id="CryptoDB:GNI_018010"/>
<accession>A0A023BCD2</accession>
<keyword evidence="3" id="KW-1185">Reference proteome</keyword>
<name>A0A023BCD2_GRENI</name>
<organism evidence="2 3">
    <name type="scientific">Gregarina niphandrodes</name>
    <name type="common">Septate eugregarine</name>
    <dbReference type="NCBI Taxonomy" id="110365"/>
    <lineage>
        <taxon>Eukaryota</taxon>
        <taxon>Sar</taxon>
        <taxon>Alveolata</taxon>
        <taxon>Apicomplexa</taxon>
        <taxon>Conoidasida</taxon>
        <taxon>Gregarinasina</taxon>
        <taxon>Eugregarinorida</taxon>
        <taxon>Gregarinidae</taxon>
        <taxon>Gregarina</taxon>
    </lineage>
</organism>